<evidence type="ECO:0000256" key="6">
    <source>
        <dbReference type="PROSITE-ProRule" id="PRU00169"/>
    </source>
</evidence>
<sequence length="229" mass="25358">MQILLIGDDKREANELVKSLAKYDITAKWIRNAGDAFPAFTTVDLVLLDFSTPDIDGLTACRAIRSICDVPVVVLTSRTAVETRVRALRAGADDYLIKPVNPAELIARIHAVARRARASARADTLRIADIDIDIARQVVRVGGTDITTTRKEFQLLALLADEAGRVCPRERLIAQIWGRPWPGANDTLNVHVAMLRAKIGRPDLIQTVRGIGYRLRSDKRTERLATCAR</sequence>
<organism evidence="10 11">
    <name type="scientific">Pseudonocardia eucalypti</name>
    <dbReference type="NCBI Taxonomy" id="648755"/>
    <lineage>
        <taxon>Bacteria</taxon>
        <taxon>Bacillati</taxon>
        <taxon>Actinomycetota</taxon>
        <taxon>Actinomycetes</taxon>
        <taxon>Pseudonocardiales</taxon>
        <taxon>Pseudonocardiaceae</taxon>
        <taxon>Pseudonocardia</taxon>
    </lineage>
</organism>
<dbReference type="RefSeq" id="WP_185064446.1">
    <property type="nucleotide sequence ID" value="NZ_BAABJP010000007.1"/>
</dbReference>
<dbReference type="Gene3D" id="6.10.250.690">
    <property type="match status" value="1"/>
</dbReference>
<proteinExistence type="predicted"/>
<keyword evidence="3 7" id="KW-0238">DNA-binding</keyword>
<dbReference type="PROSITE" id="PS51755">
    <property type="entry name" value="OMPR_PHOB"/>
    <property type="match status" value="1"/>
</dbReference>
<dbReference type="PANTHER" id="PTHR48111:SF72">
    <property type="entry name" value="SENSORY TRANSDUCTION PROTEIN REGX3"/>
    <property type="match status" value="1"/>
</dbReference>
<feature type="domain" description="OmpR/PhoB-type" evidence="9">
    <location>
        <begin position="122"/>
        <end position="217"/>
    </location>
</feature>
<dbReference type="EMBL" id="BAABJP010000007">
    <property type="protein sequence ID" value="GAA5151138.1"/>
    <property type="molecule type" value="Genomic_DNA"/>
</dbReference>
<evidence type="ECO:0000256" key="5">
    <source>
        <dbReference type="ARBA" id="ARBA00041201"/>
    </source>
</evidence>
<dbReference type="PANTHER" id="PTHR48111">
    <property type="entry name" value="REGULATOR OF RPOS"/>
    <property type="match status" value="1"/>
</dbReference>
<dbReference type="Gene3D" id="3.40.50.2300">
    <property type="match status" value="1"/>
</dbReference>
<dbReference type="SUPFAM" id="SSF52172">
    <property type="entry name" value="CheY-like"/>
    <property type="match status" value="1"/>
</dbReference>
<evidence type="ECO:0000313" key="10">
    <source>
        <dbReference type="EMBL" id="GAA5151138.1"/>
    </source>
</evidence>
<evidence type="ECO:0000256" key="7">
    <source>
        <dbReference type="PROSITE-ProRule" id="PRU01091"/>
    </source>
</evidence>
<dbReference type="InterPro" id="IPR001789">
    <property type="entry name" value="Sig_transdc_resp-reg_receiver"/>
</dbReference>
<evidence type="ECO:0000256" key="2">
    <source>
        <dbReference type="ARBA" id="ARBA00023015"/>
    </source>
</evidence>
<dbReference type="Pfam" id="PF00486">
    <property type="entry name" value="Trans_reg_C"/>
    <property type="match status" value="1"/>
</dbReference>
<dbReference type="InterPro" id="IPR001867">
    <property type="entry name" value="OmpR/PhoB-type_DNA-bd"/>
</dbReference>
<dbReference type="InterPro" id="IPR036388">
    <property type="entry name" value="WH-like_DNA-bd_sf"/>
</dbReference>
<reference evidence="11" key="1">
    <citation type="journal article" date="2019" name="Int. J. Syst. Evol. Microbiol.">
        <title>The Global Catalogue of Microorganisms (GCM) 10K type strain sequencing project: providing services to taxonomists for standard genome sequencing and annotation.</title>
        <authorList>
            <consortium name="The Broad Institute Genomics Platform"/>
            <consortium name="The Broad Institute Genome Sequencing Center for Infectious Disease"/>
            <person name="Wu L."/>
            <person name="Ma J."/>
        </authorList>
    </citation>
    <scope>NUCLEOTIDE SEQUENCE [LARGE SCALE GENOMIC DNA]</scope>
    <source>
        <strain evidence="11">JCM 18303</strain>
    </source>
</reference>
<keyword evidence="2" id="KW-0805">Transcription regulation</keyword>
<dbReference type="Pfam" id="PF00072">
    <property type="entry name" value="Response_reg"/>
    <property type="match status" value="1"/>
</dbReference>
<dbReference type="SMART" id="SM00862">
    <property type="entry name" value="Trans_reg_C"/>
    <property type="match status" value="1"/>
</dbReference>
<dbReference type="InterPro" id="IPR039420">
    <property type="entry name" value="WalR-like"/>
</dbReference>
<dbReference type="Proteomes" id="UP001428817">
    <property type="component" value="Unassembled WGS sequence"/>
</dbReference>
<keyword evidence="4" id="KW-0804">Transcription</keyword>
<dbReference type="CDD" id="cd00383">
    <property type="entry name" value="trans_reg_C"/>
    <property type="match status" value="1"/>
</dbReference>
<evidence type="ECO:0000256" key="1">
    <source>
        <dbReference type="ARBA" id="ARBA00022553"/>
    </source>
</evidence>
<evidence type="ECO:0000259" key="8">
    <source>
        <dbReference type="PROSITE" id="PS50110"/>
    </source>
</evidence>
<comment type="caution">
    <text evidence="10">The sequence shown here is derived from an EMBL/GenBank/DDBJ whole genome shotgun (WGS) entry which is preliminary data.</text>
</comment>
<protein>
    <recommendedName>
        <fullName evidence="5">Sensory transduction protein RegX3</fullName>
    </recommendedName>
</protein>
<keyword evidence="1 6" id="KW-0597">Phosphoprotein</keyword>
<gene>
    <name evidence="10" type="ORF">GCM10023321_17640</name>
</gene>
<dbReference type="Gene3D" id="1.10.10.10">
    <property type="entry name" value="Winged helix-like DNA-binding domain superfamily/Winged helix DNA-binding domain"/>
    <property type="match status" value="1"/>
</dbReference>
<dbReference type="SMART" id="SM00448">
    <property type="entry name" value="REC"/>
    <property type="match status" value="1"/>
</dbReference>
<dbReference type="SUPFAM" id="SSF46894">
    <property type="entry name" value="C-terminal effector domain of the bipartite response regulators"/>
    <property type="match status" value="1"/>
</dbReference>
<evidence type="ECO:0000313" key="11">
    <source>
        <dbReference type="Proteomes" id="UP001428817"/>
    </source>
</evidence>
<dbReference type="InterPro" id="IPR016032">
    <property type="entry name" value="Sig_transdc_resp-reg_C-effctor"/>
</dbReference>
<evidence type="ECO:0000256" key="4">
    <source>
        <dbReference type="ARBA" id="ARBA00023163"/>
    </source>
</evidence>
<feature type="DNA-binding region" description="OmpR/PhoB-type" evidence="7">
    <location>
        <begin position="122"/>
        <end position="217"/>
    </location>
</feature>
<evidence type="ECO:0000256" key="3">
    <source>
        <dbReference type="ARBA" id="ARBA00023125"/>
    </source>
</evidence>
<feature type="domain" description="Response regulatory" evidence="8">
    <location>
        <begin position="2"/>
        <end position="113"/>
    </location>
</feature>
<keyword evidence="11" id="KW-1185">Reference proteome</keyword>
<feature type="modified residue" description="4-aspartylphosphate" evidence="6">
    <location>
        <position position="49"/>
    </location>
</feature>
<evidence type="ECO:0000259" key="9">
    <source>
        <dbReference type="PROSITE" id="PS51755"/>
    </source>
</evidence>
<dbReference type="InterPro" id="IPR011006">
    <property type="entry name" value="CheY-like_superfamily"/>
</dbReference>
<name>A0ABP9PS95_9PSEU</name>
<accession>A0ABP9PS95</accession>
<dbReference type="PROSITE" id="PS50110">
    <property type="entry name" value="RESPONSE_REGULATORY"/>
    <property type="match status" value="1"/>
</dbReference>